<evidence type="ECO:0000256" key="8">
    <source>
        <dbReference type="SAM" id="Phobius"/>
    </source>
</evidence>
<comment type="similarity">
    <text evidence="2">Belongs to the NrfD family.</text>
</comment>
<dbReference type="PANTHER" id="PTHR34856:SF2">
    <property type="entry name" value="PROTEIN NRFD"/>
    <property type="match status" value="1"/>
</dbReference>
<evidence type="ECO:0000256" key="2">
    <source>
        <dbReference type="ARBA" id="ARBA00008929"/>
    </source>
</evidence>
<gene>
    <name evidence="9" type="primary">nrfD</name>
    <name evidence="9" type="ORF">JD276_01065</name>
</gene>
<feature type="transmembrane region" description="Helical" evidence="8">
    <location>
        <begin position="216"/>
        <end position="236"/>
    </location>
</feature>
<feature type="compositionally biased region" description="Basic and acidic residues" evidence="7">
    <location>
        <begin position="7"/>
        <end position="16"/>
    </location>
</feature>
<dbReference type="InterPro" id="IPR052049">
    <property type="entry name" value="Electron_transfer_protein"/>
</dbReference>
<evidence type="ECO:0000256" key="4">
    <source>
        <dbReference type="ARBA" id="ARBA00022692"/>
    </source>
</evidence>
<dbReference type="InterPro" id="IPR005614">
    <property type="entry name" value="NrfD-like"/>
</dbReference>
<comment type="subcellular location">
    <subcellularLocation>
        <location evidence="1">Cell membrane</location>
        <topology evidence="1">Multi-pass membrane protein</topology>
    </subcellularLocation>
</comment>
<sequence>MTLSEYDGYRPPEKPRRSGGRRKRRGGGTGPGGADGSREMAMVPEAEFASYYDRPIVKPPPWEEPIGIYLFLGGVAGGSSLLAAGAQFTGNEKLRRNSRLAAIGAAGLGAVALIVDLGRPERFLHMFRTFKITSPMSVGSWILGAFSAGAGVAAAAEVDRMTRRRLPLGPLRKLLNLAEKPAGVVSAAFAAPLAAYTGVLLSDTANPTWNAAKEDLSFVFVSSASLASGGLGMITTPVEDARPARMLAVVGSAAELAASEFMERRMDPVAAEPLHQGRAGRMHAWSKRLAAVGGAGALFAGRSRVVAVASGAALLAASALTRFAVLHAGLESTKDPRYVIEPQKRRLEARRRAGKIDDSITTAG</sequence>
<keyword evidence="10" id="KW-1185">Reference proteome</keyword>
<keyword evidence="6 8" id="KW-0472">Membrane</keyword>
<dbReference type="AlphaFoldDB" id="A0A934Q4W5"/>
<evidence type="ECO:0000313" key="9">
    <source>
        <dbReference type="EMBL" id="MBK0417626.1"/>
    </source>
</evidence>
<dbReference type="PANTHER" id="PTHR34856">
    <property type="entry name" value="PROTEIN NRFD"/>
    <property type="match status" value="1"/>
</dbReference>
<feature type="transmembrane region" description="Helical" evidence="8">
    <location>
        <begin position="177"/>
        <end position="196"/>
    </location>
</feature>
<dbReference type="Gene3D" id="1.20.1630.10">
    <property type="entry name" value="Formate dehydrogenase/DMSO reductase domain"/>
    <property type="match status" value="1"/>
</dbReference>
<reference evidence="9" key="1">
    <citation type="submission" date="2020-12" db="EMBL/GenBank/DDBJ databases">
        <title>Leucobacter sp. CAS1, isolated from Chromium sludge.</title>
        <authorList>
            <person name="Xu Z."/>
        </authorList>
    </citation>
    <scope>NUCLEOTIDE SEQUENCE</scope>
    <source>
        <strain evidence="9">CSA1</strain>
    </source>
</reference>
<dbReference type="RefSeq" id="WP_200112883.1">
    <property type="nucleotide sequence ID" value="NZ_JAEHOH010000001.1"/>
</dbReference>
<proteinExistence type="inferred from homology"/>
<dbReference type="Proteomes" id="UP000608530">
    <property type="component" value="Unassembled WGS sequence"/>
</dbReference>
<evidence type="ECO:0000256" key="6">
    <source>
        <dbReference type="ARBA" id="ARBA00023136"/>
    </source>
</evidence>
<keyword evidence="4 8" id="KW-0812">Transmembrane</keyword>
<keyword evidence="5 8" id="KW-1133">Transmembrane helix</keyword>
<dbReference type="EMBL" id="JAEHOH010000001">
    <property type="protein sequence ID" value="MBK0417626.1"/>
    <property type="molecule type" value="Genomic_DNA"/>
</dbReference>
<feature type="compositionally biased region" description="Basic residues" evidence="7">
    <location>
        <begin position="17"/>
        <end position="26"/>
    </location>
</feature>
<evidence type="ECO:0000313" key="10">
    <source>
        <dbReference type="Proteomes" id="UP000608530"/>
    </source>
</evidence>
<keyword evidence="3" id="KW-1003">Cell membrane</keyword>
<protein>
    <submittedName>
        <fullName evidence="9">Polysulfide reductase NrfD</fullName>
    </submittedName>
</protein>
<dbReference type="Pfam" id="PF03916">
    <property type="entry name" value="NrfD"/>
    <property type="match status" value="1"/>
</dbReference>
<name>A0A934Q4W5_9MICO</name>
<evidence type="ECO:0000256" key="3">
    <source>
        <dbReference type="ARBA" id="ARBA00022475"/>
    </source>
</evidence>
<evidence type="ECO:0000256" key="5">
    <source>
        <dbReference type="ARBA" id="ARBA00022989"/>
    </source>
</evidence>
<feature type="transmembrane region" description="Helical" evidence="8">
    <location>
        <begin position="138"/>
        <end position="156"/>
    </location>
</feature>
<feature type="transmembrane region" description="Helical" evidence="8">
    <location>
        <begin position="66"/>
        <end position="88"/>
    </location>
</feature>
<evidence type="ECO:0000256" key="7">
    <source>
        <dbReference type="SAM" id="MobiDB-lite"/>
    </source>
</evidence>
<comment type="caution">
    <text evidence="9">The sequence shown here is derived from an EMBL/GenBank/DDBJ whole genome shotgun (WGS) entry which is preliminary data.</text>
</comment>
<dbReference type="GO" id="GO:0005886">
    <property type="term" value="C:plasma membrane"/>
    <property type="evidence" value="ECO:0007669"/>
    <property type="project" value="UniProtKB-SubCell"/>
</dbReference>
<organism evidence="9 10">
    <name type="scientific">Leucobacter chromiisoli</name>
    <dbReference type="NCBI Taxonomy" id="2796471"/>
    <lineage>
        <taxon>Bacteria</taxon>
        <taxon>Bacillati</taxon>
        <taxon>Actinomycetota</taxon>
        <taxon>Actinomycetes</taxon>
        <taxon>Micrococcales</taxon>
        <taxon>Microbacteriaceae</taxon>
        <taxon>Leucobacter</taxon>
    </lineage>
</organism>
<accession>A0A934Q4W5</accession>
<feature type="region of interest" description="Disordered" evidence="7">
    <location>
        <begin position="1"/>
        <end position="39"/>
    </location>
</feature>
<evidence type="ECO:0000256" key="1">
    <source>
        <dbReference type="ARBA" id="ARBA00004651"/>
    </source>
</evidence>
<feature type="transmembrane region" description="Helical" evidence="8">
    <location>
        <begin position="100"/>
        <end position="118"/>
    </location>
</feature>